<dbReference type="GO" id="GO:0005829">
    <property type="term" value="C:cytosol"/>
    <property type="evidence" value="ECO:0007669"/>
    <property type="project" value="TreeGrafter"/>
</dbReference>
<keyword evidence="6" id="KW-0547">Nucleotide-binding</keyword>
<evidence type="ECO:0000256" key="9">
    <source>
        <dbReference type="ARBA" id="ARBA00023146"/>
    </source>
</evidence>
<keyword evidence="8" id="KW-0648">Protein biosynthesis</keyword>
<keyword evidence="4" id="KW-0963">Cytoplasm</keyword>
<comment type="similarity">
    <text evidence="2">Belongs to the class-II aminoacyl-tRNA synthetase family.</text>
</comment>
<proteinExistence type="inferred from homology"/>
<keyword evidence="7" id="KW-0067">ATP-binding</keyword>
<evidence type="ECO:0000256" key="4">
    <source>
        <dbReference type="ARBA" id="ARBA00022490"/>
    </source>
</evidence>
<evidence type="ECO:0000256" key="8">
    <source>
        <dbReference type="ARBA" id="ARBA00022917"/>
    </source>
</evidence>
<dbReference type="InterPro" id="IPR015944">
    <property type="entry name" value="Gly-tRNA-synth_bsu"/>
</dbReference>
<gene>
    <name evidence="12" type="ORF">MNBD_GAMMA16-44</name>
</gene>
<dbReference type="GO" id="GO:0005524">
    <property type="term" value="F:ATP binding"/>
    <property type="evidence" value="ECO:0007669"/>
    <property type="project" value="UniProtKB-KW"/>
</dbReference>
<sequence>MSEKRDLLIEIGTEELPPKALRKLGLAFKKGIEQGLKKENVGYGHAVFYAAPRRLAVIIKHVIAMQEAKKQERRGPAITAAFNEEGMPSKAALGFARSCGVEVDQLEKLETKKGAWLVHRSIEAGKKTTTLIPEIIEQALANLPIPKRMRWGNGDVEFVRPVHWVVLLFGNTSIKTTILGVQTGSETYGHRFHHPGPLAITEPTAYAELLEAEGHVIADFATRRKIIHEQVLATAAELGGEAIIDEALLDEVTGLVEWPVALSGKFEFRFLTLPDAALISSMQEHQKYFPVKNKSGKLMPCFITVSNIDSKDKAAVRAGNERVIRPRLQDAMFFYEQDNRGSFEAWQEKLKEIVYQKQLGSLHDKTKRVEVLVESLATTLNVDESNKAYAARAAQLCKCDLVSNMVGEFPNLQGIMGKVYALAHNEATATAEAIEEHYFPRFSGGPLPQSVAGQLLAIAEKTDTICGIFHTGHIPSGDKDPFALRRAALGILRILVEGELKLSLSALIKIASEPFSHVVVDNKKSKQQKTETVQQRIQDFMMDRLKNYFLETDDKAKADTFAAVIAVGIDEPHDLAQRLNAVSAFRILEEAESLAAANKRIHNILRKANGELPQKVNSEQLEEGTERNLYNQILSLQKKITPLLATGQYEESLTCLAVMRPEVDRFFDEIMVMVDDPAIRNNRLALLTMLRELFSGVADISCLQG</sequence>
<dbReference type="PROSITE" id="PS50861">
    <property type="entry name" value="AA_TRNA_LIGASE_II_GLYAB"/>
    <property type="match status" value="1"/>
</dbReference>
<comment type="catalytic activity">
    <reaction evidence="10">
        <text>tRNA(Gly) + glycine + ATP = glycyl-tRNA(Gly) + AMP + diphosphate</text>
        <dbReference type="Rhea" id="RHEA:16013"/>
        <dbReference type="Rhea" id="RHEA-COMP:9664"/>
        <dbReference type="Rhea" id="RHEA-COMP:9683"/>
        <dbReference type="ChEBI" id="CHEBI:30616"/>
        <dbReference type="ChEBI" id="CHEBI:33019"/>
        <dbReference type="ChEBI" id="CHEBI:57305"/>
        <dbReference type="ChEBI" id="CHEBI:78442"/>
        <dbReference type="ChEBI" id="CHEBI:78522"/>
        <dbReference type="ChEBI" id="CHEBI:456215"/>
        <dbReference type="EC" id="6.1.1.14"/>
    </reaction>
</comment>
<protein>
    <recommendedName>
        <fullName evidence="3">glycine--tRNA ligase</fullName>
        <ecNumber evidence="3">6.1.1.14</ecNumber>
    </recommendedName>
</protein>
<comment type="subcellular location">
    <subcellularLocation>
        <location evidence="1">Cytoplasm</location>
    </subcellularLocation>
</comment>
<feature type="domain" description="DALR anticodon binding" evidence="11">
    <location>
        <begin position="596"/>
        <end position="694"/>
    </location>
</feature>
<dbReference type="NCBIfam" id="TIGR00211">
    <property type="entry name" value="glyS"/>
    <property type="match status" value="1"/>
</dbReference>
<dbReference type="PANTHER" id="PTHR30075:SF2">
    <property type="entry name" value="GLYCINE--TRNA LIGASE, CHLOROPLASTIC_MITOCHONDRIAL 2"/>
    <property type="match status" value="1"/>
</dbReference>
<evidence type="ECO:0000256" key="5">
    <source>
        <dbReference type="ARBA" id="ARBA00022598"/>
    </source>
</evidence>
<reference evidence="12" key="1">
    <citation type="submission" date="2018-06" db="EMBL/GenBank/DDBJ databases">
        <authorList>
            <person name="Zhirakovskaya E."/>
        </authorList>
    </citation>
    <scope>NUCLEOTIDE SEQUENCE</scope>
</reference>
<keyword evidence="9 12" id="KW-0030">Aminoacyl-tRNA synthetase</keyword>
<dbReference type="PANTHER" id="PTHR30075">
    <property type="entry name" value="GLYCYL-TRNA SYNTHETASE"/>
    <property type="match status" value="1"/>
</dbReference>
<organism evidence="12">
    <name type="scientific">hydrothermal vent metagenome</name>
    <dbReference type="NCBI Taxonomy" id="652676"/>
    <lineage>
        <taxon>unclassified sequences</taxon>
        <taxon>metagenomes</taxon>
        <taxon>ecological metagenomes</taxon>
    </lineage>
</organism>
<dbReference type="Pfam" id="PF05746">
    <property type="entry name" value="DALR_1"/>
    <property type="match status" value="1"/>
</dbReference>
<evidence type="ECO:0000256" key="10">
    <source>
        <dbReference type="ARBA" id="ARBA00047937"/>
    </source>
</evidence>
<evidence type="ECO:0000256" key="6">
    <source>
        <dbReference type="ARBA" id="ARBA00022741"/>
    </source>
</evidence>
<keyword evidence="5 12" id="KW-0436">Ligase</keyword>
<dbReference type="InterPro" id="IPR006194">
    <property type="entry name" value="Gly-tRNA-synth_heterodimer"/>
</dbReference>
<dbReference type="EC" id="6.1.1.14" evidence="3"/>
<dbReference type="GO" id="GO:0006426">
    <property type="term" value="P:glycyl-tRNA aminoacylation"/>
    <property type="evidence" value="ECO:0007669"/>
    <property type="project" value="InterPro"/>
</dbReference>
<dbReference type="AlphaFoldDB" id="A0A3B0Z3T9"/>
<evidence type="ECO:0000259" key="11">
    <source>
        <dbReference type="Pfam" id="PF05746"/>
    </source>
</evidence>
<evidence type="ECO:0000256" key="7">
    <source>
        <dbReference type="ARBA" id="ARBA00022840"/>
    </source>
</evidence>
<dbReference type="GO" id="GO:0004820">
    <property type="term" value="F:glycine-tRNA ligase activity"/>
    <property type="evidence" value="ECO:0007669"/>
    <property type="project" value="UniProtKB-EC"/>
</dbReference>
<dbReference type="SUPFAM" id="SSF109604">
    <property type="entry name" value="HD-domain/PDEase-like"/>
    <property type="match status" value="1"/>
</dbReference>
<dbReference type="PRINTS" id="PR01045">
    <property type="entry name" value="TRNASYNTHGB"/>
</dbReference>
<dbReference type="GO" id="GO:0004814">
    <property type="term" value="F:arginine-tRNA ligase activity"/>
    <property type="evidence" value="ECO:0007669"/>
    <property type="project" value="InterPro"/>
</dbReference>
<evidence type="ECO:0000256" key="1">
    <source>
        <dbReference type="ARBA" id="ARBA00004496"/>
    </source>
</evidence>
<accession>A0A3B0Z3T9</accession>
<dbReference type="Gene3D" id="1.10.730.10">
    <property type="entry name" value="Isoleucyl-tRNA Synthetase, Domain 1"/>
    <property type="match status" value="1"/>
</dbReference>
<dbReference type="InterPro" id="IPR008909">
    <property type="entry name" value="DALR_anticod-bd"/>
</dbReference>
<evidence type="ECO:0000256" key="2">
    <source>
        <dbReference type="ARBA" id="ARBA00008226"/>
    </source>
</evidence>
<dbReference type="EMBL" id="UOFO01000089">
    <property type="protein sequence ID" value="VAW86271.1"/>
    <property type="molecule type" value="Genomic_DNA"/>
</dbReference>
<evidence type="ECO:0000313" key="12">
    <source>
        <dbReference type="EMBL" id="VAW86271.1"/>
    </source>
</evidence>
<dbReference type="Pfam" id="PF02092">
    <property type="entry name" value="tRNA_synt_2f"/>
    <property type="match status" value="1"/>
</dbReference>
<evidence type="ECO:0000256" key="3">
    <source>
        <dbReference type="ARBA" id="ARBA00012829"/>
    </source>
</evidence>
<dbReference type="HAMAP" id="MF_00255">
    <property type="entry name" value="Gly_tRNA_synth_beta"/>
    <property type="match status" value="1"/>
</dbReference>
<name>A0A3B0Z3T9_9ZZZZ</name>
<dbReference type="GO" id="GO:0006420">
    <property type="term" value="P:arginyl-tRNA aminoacylation"/>
    <property type="evidence" value="ECO:0007669"/>
    <property type="project" value="InterPro"/>
</dbReference>